<dbReference type="Gene3D" id="1.25.70.10">
    <property type="entry name" value="Transcription termination factor 3, mitochondrial"/>
    <property type="match status" value="2"/>
</dbReference>
<feature type="domain" description="ABC transporter" evidence="12">
    <location>
        <begin position="2012"/>
        <end position="2239"/>
    </location>
</feature>
<dbReference type="GO" id="GO:0003676">
    <property type="term" value="F:nucleic acid binding"/>
    <property type="evidence" value="ECO:0007669"/>
    <property type="project" value="InterPro"/>
</dbReference>
<evidence type="ECO:0000256" key="5">
    <source>
        <dbReference type="ARBA" id="ARBA00022741"/>
    </source>
</evidence>
<organism evidence="14 15">
    <name type="scientific">Symbiodinium microadriaticum</name>
    <name type="common">Dinoflagellate</name>
    <name type="synonym">Zooxanthella microadriatica</name>
    <dbReference type="NCBI Taxonomy" id="2951"/>
    <lineage>
        <taxon>Eukaryota</taxon>
        <taxon>Sar</taxon>
        <taxon>Alveolata</taxon>
        <taxon>Dinophyceae</taxon>
        <taxon>Suessiales</taxon>
        <taxon>Symbiodiniaceae</taxon>
        <taxon>Symbiodinium</taxon>
    </lineage>
</organism>
<evidence type="ECO:0000313" key="15">
    <source>
        <dbReference type="Proteomes" id="UP000186817"/>
    </source>
</evidence>
<evidence type="ECO:0000256" key="11">
    <source>
        <dbReference type="SAM" id="Phobius"/>
    </source>
</evidence>
<keyword evidence="8 11" id="KW-1133">Transmembrane helix</keyword>
<dbReference type="InterPro" id="IPR017871">
    <property type="entry name" value="ABC_transporter-like_CS"/>
</dbReference>
<dbReference type="GO" id="GO:0015421">
    <property type="term" value="F:ABC-type oligopeptide transporter activity"/>
    <property type="evidence" value="ECO:0007669"/>
    <property type="project" value="TreeGrafter"/>
</dbReference>
<sequence length="2242" mass="246569">MEQIGNYIAAITSAGIEKRLRTLAQLGLAIALFLADIESSNDVALLLAMLEQAIVSIAATGLALALSHLRDIASALESYHCRACRIYCIYEGALWQGTLPCTLAAFNIYCTSNWAHSEMPIGTSTYIVDCFVETLQGFLVGSIVSATPLVVIPILGGVDGDAWIRETAYNCRLAYKGARDIGNSIAPYYWVLVLPDRWIDSLTQEIANAFALRLQITVRQAIGGVLQVIYPPFFLRRLLFAAEPFVGPIVNSRGGGESLHGGRLAYRGRNMASKLEGAGPDEADVIADLPAEEKEETEAQKTQRKAKERKEGLKEWGGSASVAKLLSLATWTDFLILAIGFLGAVAHGAGQPLMCLMFGDLIDGLGSTMFAEFDTASFMNMSAADQASMMEAMSQQANELMLESVGDTAIKFILIGCGVCAAATLQGFSFAYFVDNQVKKMRPMYFDAMLHQDVGWFDTHSPGALAGEMTADLEAFHEAFGTKLGVSIMSSSGLITGLAVGFFLSWEIALLMLATLPLMSAGAFIMQEVQGPYEKAAALADEMLFAIRTVVAFGGEAREIRRYSEAVSSASKGGLRNRIKMGLGMGYIWFVYFAAMALAFWFAMTLMTGGKEDLTSGRVMAAFTCVLTSGFMIGNIAPGFANIAAAKVSMARFFYLDQGQASMRPPTNQKLRRCLLSGFPTLFSRGCCAVRSPPGWWNAGRARKRPGSVAEAELLSHLAVLLLPEEPIEELFRDFPAQHSETWGRKTLSPDLAVYGALQAKEAALFLEYDGHYRHLEPAGIAADTRKSKALLDAAPAGSYLLRIAHAHRGLELSCEIGEIVIKSWHTGREASLVKALRQIVQFLLMRHGSNLQPRLRTNLQNFMDNPAGTSRVEAVEFTKQVAVESKSYLDPARLHELLQLELGLSSSQAIELVRKSPALARCNVEGKLKPLVQQLEAWGLSKAQAGKAFARFPQSLRYSIEENLKPTVQWLRDVGVPQIEVATVIARHPSVLGYSIEENLKPTVQWLRDFGLTKDEVAKVIARHSRVLGYSIEENLKPTVQWLRDFGLTKDEVAKVIARHPRVLGYSIEANLKPTVQWLRDLGLEKAEAARVFAGLPQFFGLSLDRNLKPKLRLLSELFSSERVRFLLLRYPYIFSRSHERWARRIQVLQQSGELSSFGPAMMLTDAKFAMRFDNRVSAKFCVNRESTIQKRVRDDREVIGPIETLQLEDVHFAYPARPEITVLHGLSLTIQKGKKVAVVGESGSGKSTIMALLERFYDPSEGKVLVNGKDLRNINVQSYRKQIGYVGQEPVLFATSVRENILQGSSGASEEDFEAAAKQAQLDFVRGLPKGFDTYVGSGGSQFSGGQKQRIAIARALLKKPSLLFLDEATSALDSRSEKMIQRTIDSLGKTTAGKMTIVSIAHRLSTVQNSDIIFVLSGGRVAEKGSHSELTAQEGGIYQALAAAQGAVLAHQDTGDLAEEEKGDLVDEEAEVMTPKIMAEPSKATNMAAEEAEDQEADRIKDITKNYKVPMRRLLSFSRPYWWAFAPGFLAAAAVETDSICAGDLKLYVERILRRENLAPVAESSETMPSSQACNMPFLIWLDAREEPPLPPGFVFMGPTQAETEARLRAEEHEYLEADDNSSVDPTEEPPVEPDPEPDAEEGKNPSRANIAQMAESIVAGMDGLTRAERKRLRPDTNGYINLSRVMSTPADVSRWVSALREWAPPQSQVWIDLSRNNHEAADVVDTLGTSIHHIDLSNNQIKSLRPLASFLYNTRTGINFRANDLSLGDRRRLGKIRRERELEAFILVEAMMALMQTDMDVMKRQAELSAMWFLIFGAAKCVSSCLQYACFGMIAEATTKEARVALLTNMFRQDVGFHDDPENTSAKLVAALKIYAFRIARLIITFGDKADALCSIVVGLTLAFIASWEMAGVMLLSIPIFGAAQGIQMAMMMGGEKSENQVMKAATQVLADSLLNSRTVQAFWIMAGGFYFMGVLIDDMFEILDRETRINGLEPTGECLRATQVGRLEFRNVQFAYPFRPDVQVLKGISFVLEAGKSAGLVGPSGGGKSTVMAMLQRFYDPGSGDVLIGDTQQPLRELNIRWWRKQIGFVGQEPILFNASILQNVMYGLEDGEKVSDEHLQQCKKMANLNFIDSNKARQELQSVSAAPRQELQGVSAAPKLEATSALDSQSERLVQTALEAARQGRTSIAIAHRLSTIQDCDIIIVVSEGQVAETGTHAELMQAKGVYYKLQRGQKE</sequence>
<feature type="compositionally biased region" description="Acidic residues" evidence="10">
    <location>
        <begin position="1620"/>
        <end position="1643"/>
    </location>
</feature>
<evidence type="ECO:0000256" key="9">
    <source>
        <dbReference type="ARBA" id="ARBA00023136"/>
    </source>
</evidence>
<evidence type="ECO:0000259" key="12">
    <source>
        <dbReference type="PROSITE" id="PS50893"/>
    </source>
</evidence>
<feature type="transmembrane region" description="Helical" evidence="11">
    <location>
        <begin position="409"/>
        <end position="434"/>
    </location>
</feature>
<dbReference type="SUPFAM" id="SSF90123">
    <property type="entry name" value="ABC transporter transmembrane region"/>
    <property type="match status" value="2"/>
</dbReference>
<dbReference type="PROSITE" id="PS00211">
    <property type="entry name" value="ABC_TRANSPORTER_1"/>
    <property type="match status" value="1"/>
</dbReference>
<keyword evidence="15" id="KW-1185">Reference proteome</keyword>
<dbReference type="Pfam" id="PF00005">
    <property type="entry name" value="ABC_tran"/>
    <property type="match status" value="2"/>
</dbReference>
<keyword evidence="6" id="KW-0067">ATP-binding</keyword>
<dbReference type="SUPFAM" id="SSF52540">
    <property type="entry name" value="P-loop containing nucleoside triphosphate hydrolases"/>
    <property type="match status" value="2"/>
</dbReference>
<reference evidence="14 15" key="1">
    <citation type="submission" date="2016-02" db="EMBL/GenBank/DDBJ databases">
        <title>Genome analysis of coral dinoflagellate symbionts highlights evolutionary adaptations to a symbiotic lifestyle.</title>
        <authorList>
            <person name="Aranda M."/>
            <person name="Li Y."/>
            <person name="Liew Y.J."/>
            <person name="Baumgarten S."/>
            <person name="Simakov O."/>
            <person name="Wilson M."/>
            <person name="Piel J."/>
            <person name="Ashoor H."/>
            <person name="Bougouffa S."/>
            <person name="Bajic V.B."/>
            <person name="Ryu T."/>
            <person name="Ravasi T."/>
            <person name="Bayer T."/>
            <person name="Micklem G."/>
            <person name="Kim H."/>
            <person name="Bhak J."/>
            <person name="Lajeunesse T.C."/>
            <person name="Voolstra C.R."/>
        </authorList>
    </citation>
    <scope>NUCLEOTIDE SEQUENCE [LARGE SCALE GENOMIC DNA]</scope>
    <source>
        <strain evidence="14 15">CCMP2467</strain>
    </source>
</reference>
<accession>A0A1Q9D224</accession>
<dbReference type="GO" id="GO:0016887">
    <property type="term" value="F:ATP hydrolysis activity"/>
    <property type="evidence" value="ECO:0007669"/>
    <property type="project" value="InterPro"/>
</dbReference>
<dbReference type="GO" id="GO:0005524">
    <property type="term" value="F:ATP binding"/>
    <property type="evidence" value="ECO:0007669"/>
    <property type="project" value="UniProtKB-KW"/>
</dbReference>
<evidence type="ECO:0000256" key="6">
    <source>
        <dbReference type="ARBA" id="ARBA00022840"/>
    </source>
</evidence>
<dbReference type="FunFam" id="3.40.50.300:FF:000836">
    <property type="entry name" value="ABC transporter B family member 25"/>
    <property type="match status" value="1"/>
</dbReference>
<comment type="caution">
    <text evidence="14">The sequence shown here is derived from an EMBL/GenBank/DDBJ whole genome shotgun (WGS) entry which is preliminary data.</text>
</comment>
<keyword evidence="7" id="KW-0809">Transit peptide</keyword>
<keyword evidence="3" id="KW-0813">Transport</keyword>
<dbReference type="Pfam" id="PF00664">
    <property type="entry name" value="ABC_membrane"/>
    <property type="match status" value="2"/>
</dbReference>
<feature type="domain" description="ABC transmembrane type-1" evidence="13">
    <location>
        <begin position="338"/>
        <end position="645"/>
    </location>
</feature>
<dbReference type="InterPro" id="IPR003593">
    <property type="entry name" value="AAA+_ATPase"/>
</dbReference>
<dbReference type="OrthoDB" id="6500128at2759"/>
<gene>
    <name evidence="14" type="primary">ABCB10</name>
    <name evidence="14" type="ORF">AK812_SmicGene29343</name>
</gene>
<dbReference type="InterPro" id="IPR039421">
    <property type="entry name" value="Type_1_exporter"/>
</dbReference>
<dbReference type="PANTHER" id="PTHR43394:SF1">
    <property type="entry name" value="ATP-BINDING CASSETTE SUB-FAMILY B MEMBER 10, MITOCHONDRIAL"/>
    <property type="match status" value="1"/>
</dbReference>
<keyword evidence="9 11" id="KW-0472">Membrane</keyword>
<dbReference type="Pfam" id="PF02536">
    <property type="entry name" value="mTERF"/>
    <property type="match status" value="1"/>
</dbReference>
<evidence type="ECO:0000259" key="13">
    <source>
        <dbReference type="PROSITE" id="PS50929"/>
    </source>
</evidence>
<feature type="domain" description="ABC transporter" evidence="12">
    <location>
        <begin position="1207"/>
        <end position="1446"/>
    </location>
</feature>
<evidence type="ECO:0000256" key="8">
    <source>
        <dbReference type="ARBA" id="ARBA00022989"/>
    </source>
</evidence>
<name>A0A1Q9D224_SYMMI</name>
<dbReference type="InterPro" id="IPR011527">
    <property type="entry name" value="ABC1_TM_dom"/>
</dbReference>
<dbReference type="PROSITE" id="PS50893">
    <property type="entry name" value="ABC_TRANSPORTER_2"/>
    <property type="match status" value="2"/>
</dbReference>
<dbReference type="InterPro" id="IPR003439">
    <property type="entry name" value="ABC_transporter-like_ATP-bd"/>
</dbReference>
<evidence type="ECO:0000256" key="7">
    <source>
        <dbReference type="ARBA" id="ARBA00022946"/>
    </source>
</evidence>
<dbReference type="InterPro" id="IPR001611">
    <property type="entry name" value="Leu-rich_rpt"/>
</dbReference>
<dbReference type="FunFam" id="3.40.50.300:FF:000604">
    <property type="entry name" value="ABC transporter B family member 28"/>
    <property type="match status" value="1"/>
</dbReference>
<feature type="region of interest" description="Disordered" evidence="10">
    <location>
        <begin position="293"/>
        <end position="312"/>
    </location>
</feature>
<comment type="subcellular location">
    <subcellularLocation>
        <location evidence="1">Membrane</location>
        <topology evidence="1">Multi-pass membrane protein</topology>
    </subcellularLocation>
</comment>
<dbReference type="GO" id="GO:0005743">
    <property type="term" value="C:mitochondrial inner membrane"/>
    <property type="evidence" value="ECO:0007669"/>
    <property type="project" value="TreeGrafter"/>
</dbReference>
<evidence type="ECO:0000313" key="14">
    <source>
        <dbReference type="EMBL" id="OLP89222.1"/>
    </source>
</evidence>
<dbReference type="PROSITE" id="PS50929">
    <property type="entry name" value="ABC_TM1F"/>
    <property type="match status" value="2"/>
</dbReference>
<dbReference type="InterPro" id="IPR036640">
    <property type="entry name" value="ABC1_TM_sf"/>
</dbReference>
<dbReference type="GO" id="GO:0090374">
    <property type="term" value="P:oligopeptide export from mitochondrion"/>
    <property type="evidence" value="ECO:0007669"/>
    <property type="project" value="TreeGrafter"/>
</dbReference>
<dbReference type="Proteomes" id="UP000186817">
    <property type="component" value="Unassembled WGS sequence"/>
</dbReference>
<dbReference type="Gene3D" id="3.40.50.300">
    <property type="entry name" value="P-loop containing nucleotide triphosphate hydrolases"/>
    <property type="match status" value="2"/>
</dbReference>
<dbReference type="InterPro" id="IPR003690">
    <property type="entry name" value="MTERF"/>
</dbReference>
<dbReference type="EMBL" id="LSRX01000772">
    <property type="protein sequence ID" value="OLP89222.1"/>
    <property type="molecule type" value="Genomic_DNA"/>
</dbReference>
<feature type="transmembrane region" description="Helical" evidence="11">
    <location>
        <begin position="619"/>
        <end position="645"/>
    </location>
</feature>
<evidence type="ECO:0000256" key="3">
    <source>
        <dbReference type="ARBA" id="ARBA00022448"/>
    </source>
</evidence>
<feature type="domain" description="ABC transmembrane type-1" evidence="13">
    <location>
        <begin position="1814"/>
        <end position="1967"/>
    </location>
</feature>
<comment type="similarity">
    <text evidence="2">Belongs to the mTERF family.</text>
</comment>
<evidence type="ECO:0000256" key="10">
    <source>
        <dbReference type="SAM" id="MobiDB-lite"/>
    </source>
</evidence>
<keyword evidence="5" id="KW-0547">Nucleotide-binding</keyword>
<dbReference type="SMART" id="SM00733">
    <property type="entry name" value="Mterf"/>
    <property type="match status" value="7"/>
</dbReference>
<dbReference type="PROSITE" id="PS51450">
    <property type="entry name" value="LRR"/>
    <property type="match status" value="1"/>
</dbReference>
<dbReference type="Gene3D" id="1.20.1560.10">
    <property type="entry name" value="ABC transporter type 1, transmembrane domain"/>
    <property type="match status" value="2"/>
</dbReference>
<proteinExistence type="inferred from homology"/>
<feature type="region of interest" description="Disordered" evidence="10">
    <location>
        <begin position="1618"/>
        <end position="1651"/>
    </location>
</feature>
<dbReference type="CDD" id="cd18577">
    <property type="entry name" value="ABC_6TM_Pgp_ABCB1_D1_like"/>
    <property type="match status" value="1"/>
</dbReference>
<feature type="transmembrane region" description="Helical" evidence="11">
    <location>
        <begin position="586"/>
        <end position="607"/>
    </location>
</feature>
<protein>
    <submittedName>
        <fullName evidence="14">ABC transporter B family member 10</fullName>
    </submittedName>
</protein>
<dbReference type="InterPro" id="IPR038538">
    <property type="entry name" value="MTERF_sf"/>
</dbReference>
<dbReference type="PANTHER" id="PTHR43394">
    <property type="entry name" value="ATP-DEPENDENT PERMEASE MDL1, MITOCHONDRIAL"/>
    <property type="match status" value="1"/>
</dbReference>
<keyword evidence="4 11" id="KW-0812">Transmembrane</keyword>
<evidence type="ECO:0000256" key="2">
    <source>
        <dbReference type="ARBA" id="ARBA00007692"/>
    </source>
</evidence>
<dbReference type="SMART" id="SM00382">
    <property type="entry name" value="AAA"/>
    <property type="match status" value="2"/>
</dbReference>
<dbReference type="InterPro" id="IPR027417">
    <property type="entry name" value="P-loop_NTPase"/>
</dbReference>
<evidence type="ECO:0000256" key="1">
    <source>
        <dbReference type="ARBA" id="ARBA00004141"/>
    </source>
</evidence>
<evidence type="ECO:0000256" key="4">
    <source>
        <dbReference type="ARBA" id="ARBA00022692"/>
    </source>
</evidence>